<dbReference type="RefSeq" id="WP_290318297.1">
    <property type="nucleotide sequence ID" value="NZ_JAUFPN010000171.1"/>
</dbReference>
<sequence length="169" mass="18835">MAESVQDIYIAGLRNAHALEVQAMQLLERQVERIDSYPEMLGRMKQHIEESRTQSQRLEQILDRLGSSNSTLKDLGTGLMGNLAAMAHVPMQDEILKNTFANYAFEHFEIASYRGLLEMAKAAGDQAGVPLLEQSLQEEVQMAEWIGQNLPATVQKYIALETSGQKSGI</sequence>
<gene>
    <name evidence="1" type="ORF">QWZ14_18555</name>
</gene>
<dbReference type="SUPFAM" id="SSF47240">
    <property type="entry name" value="Ferritin-like"/>
    <property type="match status" value="1"/>
</dbReference>
<dbReference type="InterPro" id="IPR010287">
    <property type="entry name" value="DUF892_YciF-like"/>
</dbReference>
<dbReference type="EMBL" id="JAUFPN010000171">
    <property type="protein sequence ID" value="MDN3566378.1"/>
    <property type="molecule type" value="Genomic_DNA"/>
</dbReference>
<name>A0ABT8A992_9PROT</name>
<proteinExistence type="predicted"/>
<keyword evidence="2" id="KW-1185">Reference proteome</keyword>
<dbReference type="Gene3D" id="1.20.1260.10">
    <property type="match status" value="1"/>
</dbReference>
<organism evidence="1 2">
    <name type="scientific">Paeniroseomonas aquatica</name>
    <dbReference type="NCBI Taxonomy" id="373043"/>
    <lineage>
        <taxon>Bacteria</taxon>
        <taxon>Pseudomonadati</taxon>
        <taxon>Pseudomonadota</taxon>
        <taxon>Alphaproteobacteria</taxon>
        <taxon>Acetobacterales</taxon>
        <taxon>Acetobacteraceae</taxon>
        <taxon>Paeniroseomonas</taxon>
    </lineage>
</organism>
<comment type="caution">
    <text evidence="1">The sequence shown here is derived from an EMBL/GenBank/DDBJ whole genome shotgun (WGS) entry which is preliminary data.</text>
</comment>
<evidence type="ECO:0000313" key="2">
    <source>
        <dbReference type="Proteomes" id="UP001529369"/>
    </source>
</evidence>
<dbReference type="Proteomes" id="UP001529369">
    <property type="component" value="Unassembled WGS sequence"/>
</dbReference>
<dbReference type="Pfam" id="PF05974">
    <property type="entry name" value="DUF892"/>
    <property type="match status" value="1"/>
</dbReference>
<accession>A0ABT8A992</accession>
<dbReference type="InterPro" id="IPR009078">
    <property type="entry name" value="Ferritin-like_SF"/>
</dbReference>
<protein>
    <submittedName>
        <fullName evidence="1">Ferritin-like domain-containing protein</fullName>
    </submittedName>
</protein>
<evidence type="ECO:0000313" key="1">
    <source>
        <dbReference type="EMBL" id="MDN3566378.1"/>
    </source>
</evidence>
<dbReference type="InterPro" id="IPR012347">
    <property type="entry name" value="Ferritin-like"/>
</dbReference>
<reference evidence="2" key="1">
    <citation type="journal article" date="2019" name="Int. J. Syst. Evol. Microbiol.">
        <title>The Global Catalogue of Microorganisms (GCM) 10K type strain sequencing project: providing services to taxonomists for standard genome sequencing and annotation.</title>
        <authorList>
            <consortium name="The Broad Institute Genomics Platform"/>
            <consortium name="The Broad Institute Genome Sequencing Center for Infectious Disease"/>
            <person name="Wu L."/>
            <person name="Ma J."/>
        </authorList>
    </citation>
    <scope>NUCLEOTIDE SEQUENCE [LARGE SCALE GENOMIC DNA]</scope>
    <source>
        <strain evidence="2">CECT 7131</strain>
    </source>
</reference>